<feature type="domain" description="Glycosyl transferase family 1" evidence="1">
    <location>
        <begin position="234"/>
        <end position="381"/>
    </location>
</feature>
<evidence type="ECO:0000259" key="1">
    <source>
        <dbReference type="Pfam" id="PF00534"/>
    </source>
</evidence>
<name>A0ABW4H8L6_9FLAO</name>
<dbReference type="PANTHER" id="PTHR12526:SF637">
    <property type="entry name" value="GLYCOSYLTRANSFERASE EPSF-RELATED"/>
    <property type="match status" value="1"/>
</dbReference>
<dbReference type="Pfam" id="PF13439">
    <property type="entry name" value="Glyco_transf_4"/>
    <property type="match status" value="1"/>
</dbReference>
<evidence type="ECO:0000313" key="3">
    <source>
        <dbReference type="EMBL" id="MFD1601608.1"/>
    </source>
</evidence>
<dbReference type="Gene3D" id="3.40.50.2000">
    <property type="entry name" value="Glycogen Phosphorylase B"/>
    <property type="match status" value="2"/>
</dbReference>
<accession>A0ABW4H8L6</accession>
<reference evidence="4" key="1">
    <citation type="journal article" date="2019" name="Int. J. Syst. Evol. Microbiol.">
        <title>The Global Catalogue of Microorganisms (GCM) 10K type strain sequencing project: providing services to taxonomists for standard genome sequencing and annotation.</title>
        <authorList>
            <consortium name="The Broad Institute Genomics Platform"/>
            <consortium name="The Broad Institute Genome Sequencing Center for Infectious Disease"/>
            <person name="Wu L."/>
            <person name="Ma J."/>
        </authorList>
    </citation>
    <scope>NUCLEOTIDE SEQUENCE [LARGE SCALE GENOMIC DNA]</scope>
    <source>
        <strain evidence="4">CCUG 70865</strain>
    </source>
</reference>
<sequence>MKILLVNASDTLGGAARASYRLHKSLLKKNVDVEMLVQLKLSDDFTVRDYSESFFQKKISKIRSLIDGLPVRMYKGRTKTLFSPSWFGFSNVVKKINAAKPDIVHLHWINAGMIKIEDLRRIKAPIVWTLHDNWAFTGGCHIMWECDKYKTNCGSCPLLGSHVENDLSRRVFNRKKKTFEKIPNLTIIGLSRWLENCAKESSLLKKHQVVNLANPIDTNVFKPLAKKTARELWNLPLDKKLVLFGAMSATSDINKGYKELVEALLLLNDNDVEFVIFGSSEPKDKPPFSMKTHYLGQLTDDVSLVSLYSAVDVMVVPSLQETLPQSATESMACGTPVVSFAHTGLLDIIEHKKTGYLAKTLDTRDLASGIEWVLETSDYEKLSLAGREKIVNEFESSFIANKYLQLYESILSKSKTLQ</sequence>
<organism evidence="3 4">
    <name type="scientific">Flavobacterium artemisiae</name>
    <dbReference type="NCBI Taxonomy" id="2126556"/>
    <lineage>
        <taxon>Bacteria</taxon>
        <taxon>Pseudomonadati</taxon>
        <taxon>Bacteroidota</taxon>
        <taxon>Flavobacteriia</taxon>
        <taxon>Flavobacteriales</taxon>
        <taxon>Flavobacteriaceae</taxon>
        <taxon>Flavobacterium</taxon>
    </lineage>
</organism>
<proteinExistence type="predicted"/>
<dbReference type="InterPro" id="IPR001296">
    <property type="entry name" value="Glyco_trans_1"/>
</dbReference>
<feature type="domain" description="Glycosyltransferase subfamily 4-like N-terminal" evidence="2">
    <location>
        <begin position="13"/>
        <end position="135"/>
    </location>
</feature>
<gene>
    <name evidence="3" type="ORF">ACFSC2_02530</name>
</gene>
<comment type="caution">
    <text evidence="3">The sequence shown here is derived from an EMBL/GenBank/DDBJ whole genome shotgun (WGS) entry which is preliminary data.</text>
</comment>
<protein>
    <submittedName>
        <fullName evidence="3">Glycosyltransferase family 4 protein</fullName>
    </submittedName>
</protein>
<dbReference type="EMBL" id="JBHUDZ010000002">
    <property type="protein sequence ID" value="MFD1601608.1"/>
    <property type="molecule type" value="Genomic_DNA"/>
</dbReference>
<dbReference type="PANTHER" id="PTHR12526">
    <property type="entry name" value="GLYCOSYLTRANSFERASE"/>
    <property type="match status" value="1"/>
</dbReference>
<evidence type="ECO:0000313" key="4">
    <source>
        <dbReference type="Proteomes" id="UP001597138"/>
    </source>
</evidence>
<evidence type="ECO:0000259" key="2">
    <source>
        <dbReference type="Pfam" id="PF13439"/>
    </source>
</evidence>
<dbReference type="RefSeq" id="WP_379816040.1">
    <property type="nucleotide sequence ID" value="NZ_JBHUDZ010000002.1"/>
</dbReference>
<dbReference type="SUPFAM" id="SSF53756">
    <property type="entry name" value="UDP-Glycosyltransferase/glycogen phosphorylase"/>
    <property type="match status" value="1"/>
</dbReference>
<dbReference type="Proteomes" id="UP001597138">
    <property type="component" value="Unassembled WGS sequence"/>
</dbReference>
<dbReference type="Pfam" id="PF00534">
    <property type="entry name" value="Glycos_transf_1"/>
    <property type="match status" value="1"/>
</dbReference>
<keyword evidence="4" id="KW-1185">Reference proteome</keyword>
<dbReference type="CDD" id="cd03825">
    <property type="entry name" value="GT4_WcaC-like"/>
    <property type="match status" value="1"/>
</dbReference>
<dbReference type="InterPro" id="IPR028098">
    <property type="entry name" value="Glyco_trans_4-like_N"/>
</dbReference>